<name>A0A9D4H1N2_DREPO</name>
<dbReference type="PROSITE" id="PS51050">
    <property type="entry name" value="ZF_CW"/>
    <property type="match status" value="1"/>
</dbReference>
<feature type="region of interest" description="Disordered" evidence="4">
    <location>
        <begin position="735"/>
        <end position="867"/>
    </location>
</feature>
<feature type="compositionally biased region" description="Basic and acidic residues" evidence="4">
    <location>
        <begin position="884"/>
        <end position="896"/>
    </location>
</feature>
<organism evidence="7 8">
    <name type="scientific">Dreissena polymorpha</name>
    <name type="common">Zebra mussel</name>
    <name type="synonym">Mytilus polymorpha</name>
    <dbReference type="NCBI Taxonomy" id="45954"/>
    <lineage>
        <taxon>Eukaryota</taxon>
        <taxon>Metazoa</taxon>
        <taxon>Spiralia</taxon>
        <taxon>Lophotrochozoa</taxon>
        <taxon>Mollusca</taxon>
        <taxon>Bivalvia</taxon>
        <taxon>Autobranchia</taxon>
        <taxon>Heteroconchia</taxon>
        <taxon>Euheterodonta</taxon>
        <taxon>Imparidentia</taxon>
        <taxon>Neoheterodontei</taxon>
        <taxon>Myida</taxon>
        <taxon>Dreissenoidea</taxon>
        <taxon>Dreissenidae</taxon>
        <taxon>Dreissena</taxon>
    </lineage>
</organism>
<keyword evidence="1" id="KW-0479">Metal-binding</keyword>
<dbReference type="GO" id="GO:0005634">
    <property type="term" value="C:nucleus"/>
    <property type="evidence" value="ECO:0007669"/>
    <property type="project" value="TreeGrafter"/>
</dbReference>
<feature type="compositionally biased region" description="Basic residues" evidence="4">
    <location>
        <begin position="1"/>
        <end position="12"/>
    </location>
</feature>
<evidence type="ECO:0000256" key="4">
    <source>
        <dbReference type="SAM" id="MobiDB-lite"/>
    </source>
</evidence>
<reference evidence="7" key="1">
    <citation type="journal article" date="2019" name="bioRxiv">
        <title>The Genome of the Zebra Mussel, Dreissena polymorpha: A Resource for Invasive Species Research.</title>
        <authorList>
            <person name="McCartney M.A."/>
            <person name="Auch B."/>
            <person name="Kono T."/>
            <person name="Mallez S."/>
            <person name="Zhang Y."/>
            <person name="Obille A."/>
            <person name="Becker A."/>
            <person name="Abrahante J.E."/>
            <person name="Garbe J."/>
            <person name="Badalamenti J.P."/>
            <person name="Herman A."/>
            <person name="Mangelson H."/>
            <person name="Liachko I."/>
            <person name="Sullivan S."/>
            <person name="Sone E.D."/>
            <person name="Koren S."/>
            <person name="Silverstein K.A.T."/>
            <person name="Beckman K.B."/>
            <person name="Gohl D.M."/>
        </authorList>
    </citation>
    <scope>NUCLEOTIDE SEQUENCE</scope>
    <source>
        <strain evidence="7">Duluth1</strain>
        <tissue evidence="7">Whole animal</tissue>
    </source>
</reference>
<sequence length="1023" mass="115595">MESTKTVKKSSFKRPAFTAPTVKANGQEIPAQEKDNKNKDHMHKIKDIQKAEGAGLPTAEGADCASDDDNQVVPDQPQVSAQGDAALAASQQKTKHANRKEFKVTTKAPASLTKIPKEESSETSNEKNTKEKTPKEIPKEESSETSNEKRTKEKTPKESKPFKSLTDEEYDEIFSAVFEYVENLNMDEWKPKLTSPEKVRKLKKKKFSITVGKNAETEKDTSGCDQSVKTSSNDDKDKSLKKIESYKKDDKPKKVTQNINSGTEKIKDDDKPKKKKAKQRQKDQIKAVSVQKQVEPDNCSDKPNDVSVQKQVGPDNCSDKPNDVSVQEQVEPDDSSDKPDDDDLENVKEIDIFEDDDQSIASEEQNNVEVDINRNEVQLKNECTPVACVADTDALPVVHKKTKKIKKQEHLEPRKLPFQNPSATVSMVDQIKQIKANKVKASQKAPKLDDESQVPTKKSKLEENKIKKRKPEDSSKTREFKNNSSTKKISKKKKMMERDLNLAGTWVQCCSSSCQKWRHLPEVNDPTCVPENWTCSMNTREEYNSCSKPEESYDESNHIYTKVTEGSVVWAKMTGYPWWPAMVEIDPDAETYFSLEEEDSMTPSHYHVVFFDDRVSRCWVRAQHVLQFSADDQDISYTIPKKFQKEVAAAKKNALRALSCTLKERIELFGFAARFKGTWEHKLLKGKPKTAKKTTTSATVSLSANEDLDETTIDDVLDNADEILDNVEEMLESIDSQLDDSEDDPEFAPNELVVVERKRRQTGRNMNAESKKAKMSSPKKAENENDSDSDGCDHVSNFNSDDRVKEKSPAKKIKFDPEIFTMEMDHESESEAPAVLTSESTTNKVVNSKKKSSTGTKKTSLNKKAEPQSCVFDQSELSSMNIKAAEEDRTENKEKTSTVSENVTSKKMEVSSEKELVQGKCDEFTNVTQDSEENIDDEDEMDLFGLQTLEKVTTPVQLQEMNFRKDSDSELDLDDESMYDDNTGDSKLRERSDLYVPIVVHNEIPTTVPDDGNDSDPFDLIEE</sequence>
<keyword evidence="8" id="KW-1185">Reference proteome</keyword>
<feature type="compositionally biased region" description="Basic and acidic residues" evidence="4">
    <location>
        <begin position="459"/>
        <end position="481"/>
    </location>
</feature>
<reference evidence="7" key="2">
    <citation type="submission" date="2020-11" db="EMBL/GenBank/DDBJ databases">
        <authorList>
            <person name="McCartney M.A."/>
            <person name="Auch B."/>
            <person name="Kono T."/>
            <person name="Mallez S."/>
            <person name="Becker A."/>
            <person name="Gohl D.M."/>
            <person name="Silverstein K.A.T."/>
            <person name="Koren S."/>
            <person name="Bechman K.B."/>
            <person name="Herman A."/>
            <person name="Abrahante J.E."/>
            <person name="Garbe J."/>
        </authorList>
    </citation>
    <scope>NUCLEOTIDE SEQUENCE</scope>
    <source>
        <strain evidence="7">Duluth1</strain>
        <tissue evidence="7">Whole animal</tissue>
    </source>
</reference>
<dbReference type="Pfam" id="PF07496">
    <property type="entry name" value="zf-CW"/>
    <property type="match status" value="1"/>
</dbReference>
<dbReference type="InterPro" id="IPR042778">
    <property type="entry name" value="ZCWPW1/ZCWPW2"/>
</dbReference>
<evidence type="ECO:0000256" key="3">
    <source>
        <dbReference type="ARBA" id="ARBA00022833"/>
    </source>
</evidence>
<feature type="region of interest" description="Disordered" evidence="4">
    <location>
        <begin position="185"/>
        <end position="346"/>
    </location>
</feature>
<dbReference type="Proteomes" id="UP000828390">
    <property type="component" value="Unassembled WGS sequence"/>
</dbReference>
<feature type="compositionally biased region" description="Acidic residues" evidence="4">
    <location>
        <begin position="969"/>
        <end position="983"/>
    </location>
</feature>
<dbReference type="AlphaFoldDB" id="A0A9D4H1N2"/>
<feature type="compositionally biased region" description="Basic and acidic residues" evidence="4">
    <location>
        <begin position="232"/>
        <end position="253"/>
    </location>
</feature>
<dbReference type="InterPro" id="IPR011124">
    <property type="entry name" value="Znf_CW"/>
</dbReference>
<feature type="compositionally biased region" description="Acidic residues" evidence="4">
    <location>
        <begin position="1011"/>
        <end position="1023"/>
    </location>
</feature>
<proteinExistence type="predicted"/>
<evidence type="ECO:0000313" key="7">
    <source>
        <dbReference type="EMBL" id="KAH3826958.1"/>
    </source>
</evidence>
<feature type="compositionally biased region" description="Basic and acidic residues" evidence="4">
    <location>
        <begin position="31"/>
        <end position="50"/>
    </location>
</feature>
<evidence type="ECO:0000256" key="1">
    <source>
        <dbReference type="ARBA" id="ARBA00022723"/>
    </source>
</evidence>
<feature type="domain" description="PWWP" evidence="5">
    <location>
        <begin position="565"/>
        <end position="631"/>
    </location>
</feature>
<keyword evidence="2" id="KW-0863">Zinc-finger</keyword>
<dbReference type="SMART" id="SM00293">
    <property type="entry name" value="PWWP"/>
    <property type="match status" value="1"/>
</dbReference>
<feature type="region of interest" description="Disordered" evidence="4">
    <location>
        <begin position="884"/>
        <end position="915"/>
    </location>
</feature>
<feature type="compositionally biased region" description="Acidic residues" evidence="4">
    <location>
        <begin position="735"/>
        <end position="746"/>
    </location>
</feature>
<feature type="region of interest" description="Disordered" evidence="4">
    <location>
        <begin position="962"/>
        <end position="990"/>
    </location>
</feature>
<dbReference type="EMBL" id="JAIWYP010000005">
    <property type="protein sequence ID" value="KAH3826958.1"/>
    <property type="molecule type" value="Genomic_DNA"/>
</dbReference>
<evidence type="ECO:0000256" key="2">
    <source>
        <dbReference type="ARBA" id="ARBA00022771"/>
    </source>
</evidence>
<evidence type="ECO:0000313" key="8">
    <source>
        <dbReference type="Proteomes" id="UP000828390"/>
    </source>
</evidence>
<protein>
    <recommendedName>
        <fullName evidence="9">Zinc finger CW-type PWWP domain protein 1</fullName>
    </recommendedName>
</protein>
<keyword evidence="3" id="KW-0862">Zinc</keyword>
<dbReference type="PANTHER" id="PTHR15999">
    <property type="entry name" value="ZINC FINGER CW-TYPE PWWP DOMAIN PROTEIN 1"/>
    <property type="match status" value="1"/>
</dbReference>
<dbReference type="GO" id="GO:0008270">
    <property type="term" value="F:zinc ion binding"/>
    <property type="evidence" value="ECO:0007669"/>
    <property type="project" value="UniProtKB-KW"/>
</dbReference>
<accession>A0A9D4H1N2</accession>
<feature type="compositionally biased region" description="Basic and acidic residues" evidence="4">
    <location>
        <begin position="115"/>
        <end position="161"/>
    </location>
</feature>
<dbReference type="SUPFAM" id="SSF63748">
    <property type="entry name" value="Tudor/PWWP/MBT"/>
    <property type="match status" value="1"/>
</dbReference>
<feature type="region of interest" description="Disordered" evidence="4">
    <location>
        <begin position="1004"/>
        <end position="1023"/>
    </location>
</feature>
<comment type="caution">
    <text evidence="7">The sequence shown here is derived from an EMBL/GenBank/DDBJ whole genome shotgun (WGS) entry which is preliminary data.</text>
</comment>
<dbReference type="PANTHER" id="PTHR15999:SF2">
    <property type="entry name" value="ZINC FINGER CW-TYPE PWWP DOMAIN PROTEIN 1"/>
    <property type="match status" value="1"/>
</dbReference>
<evidence type="ECO:0008006" key="9">
    <source>
        <dbReference type="Google" id="ProtNLM"/>
    </source>
</evidence>
<feature type="compositionally biased region" description="Basic and acidic residues" evidence="4">
    <location>
        <begin position="904"/>
        <end position="915"/>
    </location>
</feature>
<feature type="compositionally biased region" description="Basic and acidic residues" evidence="4">
    <location>
        <begin position="800"/>
        <end position="829"/>
    </location>
</feature>
<evidence type="ECO:0000259" key="5">
    <source>
        <dbReference type="PROSITE" id="PS50812"/>
    </source>
</evidence>
<evidence type="ECO:0000259" key="6">
    <source>
        <dbReference type="PROSITE" id="PS51050"/>
    </source>
</evidence>
<feature type="region of interest" description="Disordered" evidence="4">
    <location>
        <begin position="437"/>
        <end position="494"/>
    </location>
</feature>
<feature type="domain" description="CW-type" evidence="6">
    <location>
        <begin position="500"/>
        <end position="554"/>
    </location>
</feature>
<dbReference type="Gene3D" id="3.30.40.100">
    <property type="match status" value="1"/>
</dbReference>
<feature type="compositionally biased region" description="Acidic residues" evidence="4">
    <location>
        <begin position="330"/>
        <end position="344"/>
    </location>
</feature>
<dbReference type="OrthoDB" id="5964980at2759"/>
<dbReference type="Gene3D" id="2.30.30.140">
    <property type="match status" value="1"/>
</dbReference>
<dbReference type="CDD" id="cd20145">
    <property type="entry name" value="PWWP_ZCWPW1"/>
    <property type="match status" value="1"/>
</dbReference>
<dbReference type="Pfam" id="PF00855">
    <property type="entry name" value="PWWP"/>
    <property type="match status" value="1"/>
</dbReference>
<gene>
    <name evidence="7" type="ORF">DPMN_128886</name>
</gene>
<feature type="compositionally biased region" description="Basic and acidic residues" evidence="4">
    <location>
        <begin position="187"/>
        <end position="199"/>
    </location>
</feature>
<dbReference type="PROSITE" id="PS50812">
    <property type="entry name" value="PWWP"/>
    <property type="match status" value="1"/>
</dbReference>
<dbReference type="InterPro" id="IPR000313">
    <property type="entry name" value="PWWP_dom"/>
</dbReference>
<feature type="region of interest" description="Disordered" evidence="4">
    <location>
        <begin position="1"/>
        <end position="166"/>
    </location>
</feature>